<evidence type="ECO:0008006" key="4">
    <source>
        <dbReference type="Google" id="ProtNLM"/>
    </source>
</evidence>
<dbReference type="InterPro" id="IPR007404">
    <property type="entry name" value="YdjM-like"/>
</dbReference>
<keyword evidence="1" id="KW-0812">Transmembrane</keyword>
<dbReference type="Pfam" id="PF04307">
    <property type="entry name" value="YdjM"/>
    <property type="match status" value="1"/>
</dbReference>
<evidence type="ECO:0000256" key="1">
    <source>
        <dbReference type="SAM" id="Phobius"/>
    </source>
</evidence>
<feature type="transmembrane region" description="Helical" evidence="1">
    <location>
        <begin position="289"/>
        <end position="308"/>
    </location>
</feature>
<dbReference type="RefSeq" id="WP_160625959.1">
    <property type="nucleotide sequence ID" value="NZ_CP047593.1"/>
</dbReference>
<keyword evidence="3" id="KW-1185">Reference proteome</keyword>
<reference evidence="2 3" key="1">
    <citation type="submission" date="2020-01" db="EMBL/GenBank/DDBJ databases">
        <title>Ponticoccus aerotolerans gen. nov., sp. nov., an anaerobic bacterium and proposal of Ponticoccusceae fam. nov., Ponticoccusles ord. nov. and Ponticoccuse classis nov. in the phylum Kiritimatiellaeota.</title>
        <authorList>
            <person name="Zhou L.Y."/>
            <person name="Du Z.J."/>
        </authorList>
    </citation>
    <scope>NUCLEOTIDE SEQUENCE [LARGE SCALE GENOMIC DNA]</scope>
    <source>
        <strain evidence="2 3">S-5007</strain>
    </source>
</reference>
<name>A0A6P1M9X7_9BACT</name>
<keyword evidence="1" id="KW-0472">Membrane</keyword>
<dbReference type="Proteomes" id="UP000464954">
    <property type="component" value="Chromosome"/>
</dbReference>
<proteinExistence type="predicted"/>
<evidence type="ECO:0000313" key="3">
    <source>
        <dbReference type="Proteomes" id="UP000464954"/>
    </source>
</evidence>
<protein>
    <recommendedName>
        <fullName evidence="4">Metal-dependent hydrolase</fullName>
    </recommendedName>
</protein>
<gene>
    <name evidence="2" type="ORF">GT409_00175</name>
</gene>
<dbReference type="EMBL" id="CP047593">
    <property type="protein sequence ID" value="QHI67925.1"/>
    <property type="molecule type" value="Genomic_DNA"/>
</dbReference>
<dbReference type="KEGG" id="taer:GT409_00175"/>
<evidence type="ECO:0000313" key="2">
    <source>
        <dbReference type="EMBL" id="QHI67925.1"/>
    </source>
</evidence>
<feature type="transmembrane region" description="Helical" evidence="1">
    <location>
        <begin position="196"/>
        <end position="221"/>
    </location>
</feature>
<organism evidence="2 3">
    <name type="scientific">Tichowtungia aerotolerans</name>
    <dbReference type="NCBI Taxonomy" id="2697043"/>
    <lineage>
        <taxon>Bacteria</taxon>
        <taxon>Pseudomonadati</taxon>
        <taxon>Kiritimatiellota</taxon>
        <taxon>Tichowtungiia</taxon>
        <taxon>Tichowtungiales</taxon>
        <taxon>Tichowtungiaceae</taxon>
        <taxon>Tichowtungia</taxon>
    </lineage>
</organism>
<dbReference type="AlphaFoldDB" id="A0A6P1M9X7"/>
<sequence>MKGIAHFISGVTVASFCPWAVETAQNGNPAYFILGAVAGILPDTVDFKFYRFFYSHDIQIEPHPDQLDPQPVADAVAKAVLLAAEGRRTTLKLATIKMDADNWRQYRVRIDPEAGEVRVQFGPIVSTGQVPQPDSLPEPRSVGVAKFNAPILQSCETTYTVDIFDGPSFAFQRNEAGEVDVDFLPWHRNWSHSLTVGLALAGMASIWTWKAGVVIAGAYMVHVIEDQMGHMGSNILFPFTKKRLPGFKMMHSGDAFPNFVGVWFCCLLIFWNIYMAVENPLYHFGFIRLMMYAMVIPFAVFGVLHQLLVRIDGSEPETQTTEWNI</sequence>
<accession>A0A6P1M9X7</accession>
<keyword evidence="1" id="KW-1133">Transmembrane helix</keyword>
<feature type="transmembrane region" description="Helical" evidence="1">
    <location>
        <begin position="255"/>
        <end position="277"/>
    </location>
</feature>